<dbReference type="SMART" id="SM01102">
    <property type="entry name" value="CRM1_C"/>
    <property type="match status" value="1"/>
</dbReference>
<dbReference type="InterPro" id="IPR014877">
    <property type="entry name" value="XPO1_C_dom"/>
</dbReference>
<dbReference type="InterPro" id="IPR011989">
    <property type="entry name" value="ARM-like"/>
</dbReference>
<evidence type="ECO:0000259" key="6">
    <source>
        <dbReference type="SMART" id="SM01102"/>
    </source>
</evidence>
<comment type="similarity">
    <text evidence="2">Belongs to the exportin family.</text>
</comment>
<evidence type="ECO:0000256" key="1">
    <source>
        <dbReference type="ARBA" id="ARBA00004123"/>
    </source>
</evidence>
<evidence type="ECO:0000256" key="4">
    <source>
        <dbReference type="ARBA" id="ARBA00022927"/>
    </source>
</evidence>
<keyword evidence="5" id="KW-0539">Nucleus</keyword>
<organism evidence="7">
    <name type="scientific">Petromyzon marinus</name>
    <name type="common">Sea lamprey</name>
    <dbReference type="NCBI Taxonomy" id="7757"/>
    <lineage>
        <taxon>Eukaryota</taxon>
        <taxon>Metazoa</taxon>
        <taxon>Chordata</taxon>
        <taxon>Craniata</taxon>
        <taxon>Vertebrata</taxon>
        <taxon>Cyclostomata</taxon>
        <taxon>Hyperoartia</taxon>
        <taxon>Petromyzontiformes</taxon>
        <taxon>Petromyzontidae</taxon>
        <taxon>Petromyzon</taxon>
    </lineage>
</organism>
<dbReference type="STRING" id="7757.ENSPMAP00000003978"/>
<dbReference type="InterPro" id="IPR016024">
    <property type="entry name" value="ARM-type_fold"/>
</dbReference>
<keyword evidence="4" id="KW-0653">Protein transport</keyword>
<evidence type="ECO:0000256" key="2">
    <source>
        <dbReference type="ARBA" id="ARBA00009466"/>
    </source>
</evidence>
<dbReference type="Pfam" id="PF08767">
    <property type="entry name" value="CRM1_C"/>
    <property type="match status" value="1"/>
</dbReference>
<dbReference type="Gene3D" id="1.25.10.10">
    <property type="entry name" value="Leucine-rich Repeat Variant"/>
    <property type="match status" value="1"/>
</dbReference>
<protein>
    <recommendedName>
        <fullName evidence="6">Exportin-1 C-terminal domain-containing protein</fullName>
    </recommendedName>
</protein>
<dbReference type="HOGENOM" id="CLU_121587_0_0_1"/>
<evidence type="ECO:0000313" key="7">
    <source>
        <dbReference type="Ensembl" id="ENSPMAP00000003978.1"/>
    </source>
</evidence>
<sequence>AGLTMHATILAYMFSLAKEGRVTVPLNPAMPASNNVPFVQEYIANLLKSAFPHLQDAQVKLFVTGLFSLNHDIPAFKEHLRDFLVQIKEFAGEDTSDLYLEERESSLRQANEEKRKVQMSVPGILNPHEIGDDMCD</sequence>
<feature type="domain" description="Exportin-1 C-terminal" evidence="6">
    <location>
        <begin position="1"/>
        <end position="92"/>
    </location>
</feature>
<reference evidence="7" key="1">
    <citation type="submission" date="2025-08" db="UniProtKB">
        <authorList>
            <consortium name="Ensembl"/>
        </authorList>
    </citation>
    <scope>IDENTIFICATION</scope>
</reference>
<name>S4RFJ6_PETMA</name>
<keyword evidence="3" id="KW-0813">Transport</keyword>
<dbReference type="OMA" id="EIASMRN"/>
<dbReference type="AlphaFoldDB" id="S4RFJ6"/>
<proteinExistence type="inferred from homology"/>
<dbReference type="GO" id="GO:0015031">
    <property type="term" value="P:protein transport"/>
    <property type="evidence" value="ECO:0007669"/>
    <property type="project" value="UniProtKB-KW"/>
</dbReference>
<reference evidence="7" key="2">
    <citation type="submission" date="2025-09" db="UniProtKB">
        <authorList>
            <consortium name="Ensembl"/>
        </authorList>
    </citation>
    <scope>IDENTIFICATION</scope>
</reference>
<accession>S4RFJ6</accession>
<dbReference type="GeneTree" id="ENSGT00940000153408"/>
<evidence type="ECO:0000256" key="5">
    <source>
        <dbReference type="ARBA" id="ARBA00023242"/>
    </source>
</evidence>
<comment type="subcellular location">
    <subcellularLocation>
        <location evidence="1">Nucleus</location>
    </subcellularLocation>
</comment>
<dbReference type="Gene3D" id="6.10.250.450">
    <property type="match status" value="1"/>
</dbReference>
<dbReference type="SUPFAM" id="SSF48371">
    <property type="entry name" value="ARM repeat"/>
    <property type="match status" value="1"/>
</dbReference>
<evidence type="ECO:0000256" key="3">
    <source>
        <dbReference type="ARBA" id="ARBA00022448"/>
    </source>
</evidence>
<dbReference type="Ensembl" id="ENSPMAT00000003995.1">
    <property type="protein sequence ID" value="ENSPMAP00000003978.1"/>
    <property type="gene ID" value="ENSPMAG00000003656.1"/>
</dbReference>
<dbReference type="GO" id="GO:0005634">
    <property type="term" value="C:nucleus"/>
    <property type="evidence" value="ECO:0007669"/>
    <property type="project" value="UniProtKB-SubCell"/>
</dbReference>
<dbReference type="GO" id="GO:0005049">
    <property type="term" value="F:nuclear export signal receptor activity"/>
    <property type="evidence" value="ECO:0007669"/>
    <property type="project" value="InterPro"/>
</dbReference>